<protein>
    <recommendedName>
        <fullName evidence="5 7">Uronate isomerase</fullName>
        <ecNumber evidence="4 7">5.3.1.12</ecNumber>
    </recommendedName>
    <alternativeName>
        <fullName evidence="7">Glucuronate isomerase</fullName>
    </alternativeName>
    <alternativeName>
        <fullName evidence="7">Uronic isomerase</fullName>
    </alternativeName>
</protein>
<dbReference type="PANTHER" id="PTHR30068">
    <property type="entry name" value="URONATE ISOMERASE"/>
    <property type="match status" value="1"/>
</dbReference>
<evidence type="ECO:0000256" key="3">
    <source>
        <dbReference type="ARBA" id="ARBA00008397"/>
    </source>
</evidence>
<comment type="catalytic activity">
    <reaction evidence="1 7">
        <text>D-glucuronate = D-fructuronate</text>
        <dbReference type="Rhea" id="RHEA:13049"/>
        <dbReference type="ChEBI" id="CHEBI:58720"/>
        <dbReference type="ChEBI" id="CHEBI:59863"/>
        <dbReference type="EC" id="5.3.1.12"/>
    </reaction>
</comment>
<reference evidence="8" key="2">
    <citation type="journal article" date="2021" name="PeerJ">
        <title>Extensive microbial diversity within the chicken gut microbiome revealed by metagenomics and culture.</title>
        <authorList>
            <person name="Gilroy R."/>
            <person name="Ravi A."/>
            <person name="Getino M."/>
            <person name="Pursley I."/>
            <person name="Horton D.L."/>
            <person name="Alikhan N.F."/>
            <person name="Baker D."/>
            <person name="Gharbi K."/>
            <person name="Hall N."/>
            <person name="Watson M."/>
            <person name="Adriaenssens E.M."/>
            <person name="Foster-Nyarko E."/>
            <person name="Jarju S."/>
            <person name="Secka A."/>
            <person name="Antonio M."/>
            <person name="Oren A."/>
            <person name="Chaudhuri R.R."/>
            <person name="La Ragione R."/>
            <person name="Hildebrand F."/>
            <person name="Pallen M.J."/>
        </authorList>
    </citation>
    <scope>NUCLEOTIDE SEQUENCE</scope>
    <source>
        <strain evidence="8">20514</strain>
    </source>
</reference>
<dbReference type="Gene3D" id="3.20.20.140">
    <property type="entry name" value="Metal-dependent hydrolases"/>
    <property type="match status" value="1"/>
</dbReference>
<comment type="similarity">
    <text evidence="3 7">Belongs to the metallo-dependent hydrolases superfamily. Uronate isomerase family.</text>
</comment>
<comment type="pathway">
    <text evidence="2 7">Carbohydrate metabolism; pentose and glucuronate interconversion.</text>
</comment>
<evidence type="ECO:0000256" key="4">
    <source>
        <dbReference type="ARBA" id="ARBA00012546"/>
    </source>
</evidence>
<dbReference type="InterPro" id="IPR032466">
    <property type="entry name" value="Metal_Hydrolase"/>
</dbReference>
<dbReference type="EC" id="5.3.1.12" evidence="4 7"/>
<dbReference type="HAMAP" id="MF_00675">
    <property type="entry name" value="UxaC"/>
    <property type="match status" value="1"/>
</dbReference>
<accession>A0A9D9EJN2</accession>
<evidence type="ECO:0000313" key="8">
    <source>
        <dbReference type="EMBL" id="MBO8448165.1"/>
    </source>
</evidence>
<gene>
    <name evidence="7 8" type="primary">uxaC</name>
    <name evidence="8" type="ORF">IAC29_02700</name>
</gene>
<evidence type="ECO:0000256" key="6">
    <source>
        <dbReference type="ARBA" id="ARBA00023235"/>
    </source>
</evidence>
<dbReference type="PANTHER" id="PTHR30068:SF4">
    <property type="entry name" value="URONATE ISOMERASE"/>
    <property type="match status" value="1"/>
</dbReference>
<evidence type="ECO:0000313" key="9">
    <source>
        <dbReference type="Proteomes" id="UP000810252"/>
    </source>
</evidence>
<evidence type="ECO:0000256" key="5">
    <source>
        <dbReference type="ARBA" id="ARBA00020555"/>
    </source>
</evidence>
<dbReference type="InterPro" id="IPR003766">
    <property type="entry name" value="Uronate_isomerase"/>
</dbReference>
<dbReference type="AlphaFoldDB" id="A0A9D9EJN2"/>
<keyword evidence="6 7" id="KW-0413">Isomerase</keyword>
<comment type="caution">
    <text evidence="8">The sequence shown here is derived from an EMBL/GenBank/DDBJ whole genome shotgun (WGS) entry which is preliminary data.</text>
</comment>
<dbReference type="GO" id="GO:0019698">
    <property type="term" value="P:D-galacturonate catabolic process"/>
    <property type="evidence" value="ECO:0007669"/>
    <property type="project" value="TreeGrafter"/>
</dbReference>
<dbReference type="GO" id="GO:0008880">
    <property type="term" value="F:glucuronate isomerase activity"/>
    <property type="evidence" value="ECO:0007669"/>
    <property type="project" value="UniProtKB-UniRule"/>
</dbReference>
<dbReference type="Pfam" id="PF02614">
    <property type="entry name" value="UxaC"/>
    <property type="match status" value="1"/>
</dbReference>
<dbReference type="SUPFAM" id="SSF51556">
    <property type="entry name" value="Metallo-dependent hydrolases"/>
    <property type="match status" value="1"/>
</dbReference>
<evidence type="ECO:0000256" key="1">
    <source>
        <dbReference type="ARBA" id="ARBA00001165"/>
    </source>
</evidence>
<evidence type="ECO:0000256" key="7">
    <source>
        <dbReference type="HAMAP-Rule" id="MF_00675"/>
    </source>
</evidence>
<proteinExistence type="inferred from homology"/>
<dbReference type="EMBL" id="JADIMQ010000040">
    <property type="protein sequence ID" value="MBO8448165.1"/>
    <property type="molecule type" value="Genomic_DNA"/>
</dbReference>
<reference evidence="8" key="1">
    <citation type="submission" date="2020-10" db="EMBL/GenBank/DDBJ databases">
        <authorList>
            <person name="Gilroy R."/>
        </authorList>
    </citation>
    <scope>NUCLEOTIDE SEQUENCE</scope>
    <source>
        <strain evidence="8">20514</strain>
    </source>
</reference>
<sequence length="483" mass="56239">MDKIFSKVKENIEGLIDRKFINDDFMLTNDYARELYHESAEKMPIIDYHCHLVPKMIAENYQFKDLTEVWLGGDHYKWRAMRGNGIPEEFITGNRSSYEKFEKWAETVPYTMRNPLYHWTHLELARVFGVYEQLNPQTARQIYDTCTEKLQTEEYRGQALMKMFNVKVVCTTDDPVDSLEWHKAIQEKPFGVKVLPAWRPDKAMAIEKPEQYRDYISRLSEVSGVEISSYADLLDALRRRHDFFGSMGCRLSDHGLENFYAEDFTDEEIGRIFRNTLEGKIPSSEEVQKFRSAILLDFARMDYEKGWVQQFHIGAIRDNNTRMFNLLGPDTGYDAIHDVSCAAAGHKFLNRLAMEDKLTKTILYNLNPKDNEVLATMAYTFNDGSVAGKMQLGSGWWFLDQEGGMRKQMNALSALGLLSRFVGMLTDSRSFLSYPRHEYFRRILCSVIGEDLEKGKLPRSEMGFIHQMVKDISYNNAARYFNF</sequence>
<evidence type="ECO:0000256" key="2">
    <source>
        <dbReference type="ARBA" id="ARBA00004892"/>
    </source>
</evidence>
<dbReference type="Gene3D" id="1.10.2020.10">
    <property type="entry name" value="uronate isomerase, domain 2, chain A"/>
    <property type="match status" value="1"/>
</dbReference>
<comment type="catalytic activity">
    <reaction evidence="7">
        <text>aldehydo-D-galacturonate = keto-D-tagaturonate</text>
        <dbReference type="Rhea" id="RHEA:27702"/>
        <dbReference type="ChEBI" id="CHEBI:12952"/>
        <dbReference type="ChEBI" id="CHEBI:17886"/>
    </reaction>
</comment>
<name>A0A9D9EJN2_9BACT</name>
<organism evidence="8 9">
    <name type="scientific">Candidatus Cryptobacteroides merdigallinarum</name>
    <dbReference type="NCBI Taxonomy" id="2840770"/>
    <lineage>
        <taxon>Bacteria</taxon>
        <taxon>Pseudomonadati</taxon>
        <taxon>Bacteroidota</taxon>
        <taxon>Bacteroidia</taxon>
        <taxon>Bacteroidales</taxon>
        <taxon>Candidatus Cryptobacteroides</taxon>
    </lineage>
</organism>
<dbReference type="GO" id="GO:0042840">
    <property type="term" value="P:D-glucuronate catabolic process"/>
    <property type="evidence" value="ECO:0007669"/>
    <property type="project" value="TreeGrafter"/>
</dbReference>
<dbReference type="Proteomes" id="UP000810252">
    <property type="component" value="Unassembled WGS sequence"/>
</dbReference>
<dbReference type="NCBIfam" id="NF002794">
    <property type="entry name" value="PRK02925.1"/>
    <property type="match status" value="1"/>
</dbReference>